<reference evidence="3" key="2">
    <citation type="submission" date="2019-01" db="EMBL/GenBank/DDBJ databases">
        <title>Genome sequence of Desulfonema ishimotonii strain Tokyo 01.</title>
        <authorList>
            <person name="Fukui M."/>
        </authorList>
    </citation>
    <scope>NUCLEOTIDE SEQUENCE [LARGE SCALE GENOMIC DNA]</scope>
    <source>
        <strain evidence="3">Tokyo 01</strain>
    </source>
</reference>
<reference evidence="3" key="1">
    <citation type="submission" date="2017-11" db="EMBL/GenBank/DDBJ databases">
        <authorList>
            <person name="Watanabe M."/>
            <person name="Kojima H."/>
        </authorList>
    </citation>
    <scope>NUCLEOTIDE SEQUENCE [LARGE SCALE GENOMIC DNA]</scope>
    <source>
        <strain evidence="3">Tokyo 01</strain>
    </source>
</reference>
<keyword evidence="3" id="KW-1185">Reference proteome</keyword>
<dbReference type="AlphaFoldDB" id="A0A401G3C9"/>
<organism evidence="2 3">
    <name type="scientific">Desulfonema ishimotonii</name>
    <dbReference type="NCBI Taxonomy" id="45657"/>
    <lineage>
        <taxon>Bacteria</taxon>
        <taxon>Pseudomonadati</taxon>
        <taxon>Thermodesulfobacteriota</taxon>
        <taxon>Desulfobacteria</taxon>
        <taxon>Desulfobacterales</taxon>
        <taxon>Desulfococcaceae</taxon>
        <taxon>Desulfonema</taxon>
    </lineage>
</organism>
<proteinExistence type="predicted"/>
<dbReference type="OrthoDB" id="5471247at2"/>
<gene>
    <name evidence="2" type="ORF">DENIS_4738</name>
</gene>
<accession>A0A401G3C9</accession>
<name>A0A401G3C9_9BACT</name>
<sequence length="275" mass="31659">MEAERLGELWNFLICHRGLRNKVPPGQSLRAGEGSLAHYYHFDATEAEKAFFMRFIKSQGFMLRYFDADMIPGIPVGGFQYVMLRDPRPEDNEIPAWIDPVAVLNQLKIRGQELSKGQLQVWFFVLWQNFLGLIYTNMRREATHVSEYVRATFTRAQLVESVTRFIQELREEADIPENSPVRVLFESRTGDVITRVNAFIRILEQVNHIRENRDKSYTQTLLSAKALEESYQQDLKHLIPHPELSHSMFSDLYPNYPASEAGTDEAAGGDSVSET</sequence>
<evidence type="ECO:0000256" key="1">
    <source>
        <dbReference type="SAM" id="MobiDB-lite"/>
    </source>
</evidence>
<feature type="region of interest" description="Disordered" evidence="1">
    <location>
        <begin position="255"/>
        <end position="275"/>
    </location>
</feature>
<evidence type="ECO:0000313" key="2">
    <source>
        <dbReference type="EMBL" id="GBC63740.1"/>
    </source>
</evidence>
<protein>
    <submittedName>
        <fullName evidence="2">Uncharacterized protein</fullName>
    </submittedName>
</protein>
<dbReference type="Proteomes" id="UP000288096">
    <property type="component" value="Unassembled WGS sequence"/>
</dbReference>
<comment type="caution">
    <text evidence="2">The sequence shown here is derived from an EMBL/GenBank/DDBJ whole genome shotgun (WGS) entry which is preliminary data.</text>
</comment>
<evidence type="ECO:0000313" key="3">
    <source>
        <dbReference type="Proteomes" id="UP000288096"/>
    </source>
</evidence>
<dbReference type="RefSeq" id="WP_124330780.1">
    <property type="nucleotide sequence ID" value="NZ_BEXT01000001.1"/>
</dbReference>
<dbReference type="EMBL" id="BEXT01000001">
    <property type="protein sequence ID" value="GBC63740.1"/>
    <property type="molecule type" value="Genomic_DNA"/>
</dbReference>